<dbReference type="SUPFAM" id="SSF52374">
    <property type="entry name" value="Nucleotidylyl transferase"/>
    <property type="match status" value="1"/>
</dbReference>
<dbReference type="GO" id="GO:0006437">
    <property type="term" value="P:tyrosyl-tRNA aminoacylation"/>
    <property type="evidence" value="ECO:0007669"/>
    <property type="project" value="InterPro"/>
</dbReference>
<dbReference type="PANTHER" id="PTHR11766">
    <property type="entry name" value="TYROSYL-TRNA SYNTHETASE"/>
    <property type="match status" value="1"/>
</dbReference>
<evidence type="ECO:0000313" key="10">
    <source>
        <dbReference type="EMBL" id="KAF5403501.1"/>
    </source>
</evidence>
<keyword evidence="3 9" id="KW-0547">Nucleotide-binding</keyword>
<dbReference type="NCBIfam" id="TIGR00234">
    <property type="entry name" value="tyrS"/>
    <property type="match status" value="1"/>
</dbReference>
<evidence type="ECO:0000256" key="1">
    <source>
        <dbReference type="ARBA" id="ARBA00013160"/>
    </source>
</evidence>
<proteinExistence type="inferred from homology"/>
<evidence type="ECO:0000256" key="3">
    <source>
        <dbReference type="ARBA" id="ARBA00022741"/>
    </source>
</evidence>
<dbReference type="GO" id="GO:0005829">
    <property type="term" value="C:cytosol"/>
    <property type="evidence" value="ECO:0007669"/>
    <property type="project" value="TreeGrafter"/>
</dbReference>
<dbReference type="InterPro" id="IPR002307">
    <property type="entry name" value="Tyr-tRNA-ligase"/>
</dbReference>
<evidence type="ECO:0000256" key="8">
    <source>
        <dbReference type="ARBA" id="ARBA00048248"/>
    </source>
</evidence>
<evidence type="ECO:0000256" key="7">
    <source>
        <dbReference type="ARBA" id="ARBA00033323"/>
    </source>
</evidence>
<dbReference type="InterPro" id="IPR014729">
    <property type="entry name" value="Rossmann-like_a/b/a_fold"/>
</dbReference>
<evidence type="ECO:0000256" key="5">
    <source>
        <dbReference type="ARBA" id="ARBA00022917"/>
    </source>
</evidence>
<accession>A0A8J4TKK6</accession>
<dbReference type="PANTHER" id="PTHR11766:SF0">
    <property type="entry name" value="TYROSINE--TRNA LIGASE, MITOCHONDRIAL"/>
    <property type="match status" value="1"/>
</dbReference>
<dbReference type="InterPro" id="IPR002305">
    <property type="entry name" value="aa-tRNA-synth_Ic"/>
</dbReference>
<sequence length="544" mass="61698">MLRTLRYLWRAKRLSRNPLRLRRFHSHNDLIGLLRNGYFSDLLPSKSEKYLNELPYCSIYMGVDPSADSLQLGNLVPLMGLLRCHLLGYEIITVVSLFFISSTVYFCEPEIGTGTAMVGDPSGRLTKRTMQSSNQFEVNTKGIENDLKTVFQNYREQFFPRIKHSEPSQSIRTLQNIDWLGKFSCLEFIDHVALHFRVPELLEKERQVPPFNIRFVKLRLESGNGMDLGEFLYPALQAADFLHLYENYNCRVQIGGQDQLGNINCGLTLIQRKLGKHAFGLTVPLLTTQDGTKFGKSSSSSEVGSTKLWLSKSKLLPYTFYQQILNFPDSMVSAKLLRQLTFFTPERIDSLMKDHANSSHNRPVQRSIAQELTLLVHGVDGLQSSELATRIFFPRRQSTVGQTKRTAVDVINEDLNPTERNYLMECLHPNSGLLPVIHADLPVGHPSIGEWFRQVLLQTIDVHSDSTTNLKACMHKGISLNDVVLFKPSNATSTDGRLVEPNVFADSMLIDRINTAIQRRDSATGLSILKIGKHDHWFLATRTS</sequence>
<comment type="catalytic activity">
    <reaction evidence="8 9">
        <text>tRNA(Tyr) + L-tyrosine + ATP = L-tyrosyl-tRNA(Tyr) + AMP + diphosphate + H(+)</text>
        <dbReference type="Rhea" id="RHEA:10220"/>
        <dbReference type="Rhea" id="RHEA-COMP:9706"/>
        <dbReference type="Rhea" id="RHEA-COMP:9707"/>
        <dbReference type="ChEBI" id="CHEBI:15378"/>
        <dbReference type="ChEBI" id="CHEBI:30616"/>
        <dbReference type="ChEBI" id="CHEBI:33019"/>
        <dbReference type="ChEBI" id="CHEBI:58315"/>
        <dbReference type="ChEBI" id="CHEBI:78442"/>
        <dbReference type="ChEBI" id="CHEBI:78536"/>
        <dbReference type="ChEBI" id="CHEBI:456215"/>
        <dbReference type="EC" id="6.1.1.1"/>
    </reaction>
</comment>
<evidence type="ECO:0000256" key="2">
    <source>
        <dbReference type="ARBA" id="ARBA00022598"/>
    </source>
</evidence>
<dbReference type="EMBL" id="LUCH01001186">
    <property type="protein sequence ID" value="KAF5403501.1"/>
    <property type="molecule type" value="Genomic_DNA"/>
</dbReference>
<comment type="similarity">
    <text evidence="9">Belongs to the class-I aminoacyl-tRNA synthetase family.</text>
</comment>
<dbReference type="Gene3D" id="1.10.240.10">
    <property type="entry name" value="Tyrosyl-Transfer RNA Synthetase"/>
    <property type="match status" value="1"/>
</dbReference>
<gene>
    <name evidence="10" type="ORF">PHET_02945</name>
</gene>
<dbReference type="PRINTS" id="PR01040">
    <property type="entry name" value="TRNASYNTHTYR"/>
</dbReference>
<keyword evidence="6 9" id="KW-0030">Aminoacyl-tRNA synthetase</keyword>
<dbReference type="Pfam" id="PF00579">
    <property type="entry name" value="tRNA-synt_1b"/>
    <property type="match status" value="1"/>
</dbReference>
<dbReference type="GO" id="GO:0005524">
    <property type="term" value="F:ATP binding"/>
    <property type="evidence" value="ECO:0007669"/>
    <property type="project" value="UniProtKB-KW"/>
</dbReference>
<dbReference type="GO" id="GO:0004831">
    <property type="term" value="F:tyrosine-tRNA ligase activity"/>
    <property type="evidence" value="ECO:0007669"/>
    <property type="project" value="UniProtKB-EC"/>
</dbReference>
<evidence type="ECO:0000256" key="4">
    <source>
        <dbReference type="ARBA" id="ARBA00022840"/>
    </source>
</evidence>
<evidence type="ECO:0000313" key="11">
    <source>
        <dbReference type="Proteomes" id="UP000748531"/>
    </source>
</evidence>
<keyword evidence="4 9" id="KW-0067">ATP-binding</keyword>
<dbReference type="OrthoDB" id="337870at2759"/>
<keyword evidence="2 9" id="KW-0436">Ligase</keyword>
<dbReference type="GO" id="GO:0005739">
    <property type="term" value="C:mitochondrion"/>
    <property type="evidence" value="ECO:0007669"/>
    <property type="project" value="TreeGrafter"/>
</dbReference>
<dbReference type="AlphaFoldDB" id="A0A8J4TKK6"/>
<dbReference type="Proteomes" id="UP000748531">
    <property type="component" value="Unassembled WGS sequence"/>
</dbReference>
<protein>
    <recommendedName>
        <fullName evidence="1 9">Tyrosine--tRNA ligase</fullName>
        <ecNumber evidence="1 9">6.1.1.1</ecNumber>
    </recommendedName>
    <alternativeName>
        <fullName evidence="7 9">Tyrosyl-tRNA synthetase</fullName>
    </alternativeName>
</protein>
<dbReference type="EC" id="6.1.1.1" evidence="1 9"/>
<evidence type="ECO:0000256" key="9">
    <source>
        <dbReference type="RuleBase" id="RU361234"/>
    </source>
</evidence>
<evidence type="ECO:0000256" key="6">
    <source>
        <dbReference type="ARBA" id="ARBA00023146"/>
    </source>
</evidence>
<keyword evidence="5 9" id="KW-0648">Protein biosynthesis</keyword>
<comment type="caution">
    <text evidence="10">The sequence shown here is derived from an EMBL/GenBank/DDBJ whole genome shotgun (WGS) entry which is preliminary data.</text>
</comment>
<reference evidence="10" key="1">
    <citation type="submission" date="2019-05" db="EMBL/GenBank/DDBJ databases">
        <title>Annotation for the trematode Paragonimus heterotremus.</title>
        <authorList>
            <person name="Choi Y.-J."/>
        </authorList>
    </citation>
    <scope>NUCLEOTIDE SEQUENCE</scope>
    <source>
        <strain evidence="10">LC</strain>
    </source>
</reference>
<dbReference type="InterPro" id="IPR024088">
    <property type="entry name" value="Tyr-tRNA-ligase_bac-type"/>
</dbReference>
<organism evidence="10 11">
    <name type="scientific">Paragonimus heterotremus</name>
    <dbReference type="NCBI Taxonomy" id="100268"/>
    <lineage>
        <taxon>Eukaryota</taxon>
        <taxon>Metazoa</taxon>
        <taxon>Spiralia</taxon>
        <taxon>Lophotrochozoa</taxon>
        <taxon>Platyhelminthes</taxon>
        <taxon>Trematoda</taxon>
        <taxon>Digenea</taxon>
        <taxon>Plagiorchiida</taxon>
        <taxon>Troglotremata</taxon>
        <taxon>Troglotrematidae</taxon>
        <taxon>Paragonimus</taxon>
    </lineage>
</organism>
<dbReference type="Gene3D" id="3.40.50.620">
    <property type="entry name" value="HUPs"/>
    <property type="match status" value="1"/>
</dbReference>
<keyword evidence="11" id="KW-1185">Reference proteome</keyword>
<name>A0A8J4TKK6_9TREM</name>